<dbReference type="SUPFAM" id="SSF46894">
    <property type="entry name" value="C-terminal effector domain of the bipartite response regulators"/>
    <property type="match status" value="1"/>
</dbReference>
<keyword evidence="5" id="KW-1185">Reference proteome</keyword>
<keyword evidence="2" id="KW-0067">ATP-binding</keyword>
<keyword evidence="4" id="KW-0614">Plasmid</keyword>
<sequence>MCDSPTNVAGSLRVVVEAAMTVEREHKGRTGMRGLRESAERPELIGRTAELAMLGRLIEQVSCGGASSVLLHGAAGVGKSALLDAVAARANGAGFQVLRATGVESEVTLPWSGLHHLLYGLRDELDRLQEMQREVLERLLGLSPGPAPDRFAVSAAVLALLHALAEDRPVLLVLDDAQWLDEASERIIAFVLRRLAPKRIGCVSAVRAESKVCLDTSAVSQHRVESLDAAAAAALLDSRSPGLAPAVRRRMLDEAAGNPLALLELPAHLSEEQLSGSAELPGWFSLSHQLESLYADRVRSLPKSTRDLLLLAAFDTTGSLRAIWSALPGGGTAADCAVVPAERAALVRIDSENGRLVFRHPLVRSVIVQLATPDRRRSAHRALGAALVDEPERQIGHLIAGHLAPDDVAAQTLESAAHRAARCGASNAAISAFRHASALSLKPQDRSRRLAMAAFASSHAGRLDTAADLLRSLSDEQAEPEDAARAATAAAIRLIHRDGDVLTAHRLLVRALDDLIDAADVSPVVAQELTDDLFYLLIEASTYGGGPQLWEEVAARVGRVSEFAKLGFDALADPVRCGRTVGPRLRRAFDMIPEGADPKRVTQLAHMALYCDDLGWYRGKAARAAEVSRAGGAFAGWAATTLLLALDSYHTAGWSEAEAMLRDGLRVAQEFGYTTLGSRMRYQLALIEAGRGRVEAVEALVHRIVETSLPQGLAAGEVMARQPLALLALGNGDYETAFQHCARISPPGRFPAYSPWVLWSLLDLVEAAVMTGRTEEARAHVAAAVRADVRSLSPRVALVVAGAVALTAPDDEAQKRYEEALALPDTARYGFECARIRLAYGQWLIEQGRCDAARHVLRCALATLENLEARPWVERARAAYGAAGAEAGAPDKAAGVRRQSGESVLTSRELEIANLAATGKSNKEIAEQLFLSQRTVSTHLYNIFPKLGINSRAGLRDALLAL</sequence>
<gene>
    <name evidence="4" type="ORF">DN051_43150</name>
</gene>
<evidence type="ECO:0000259" key="3">
    <source>
        <dbReference type="PROSITE" id="PS50043"/>
    </source>
</evidence>
<dbReference type="EMBL" id="CP030074">
    <property type="protein sequence ID" value="AWW43367.1"/>
    <property type="molecule type" value="Genomic_DNA"/>
</dbReference>
<name>A0A2Z4JEF6_9ACTN</name>
<dbReference type="InterPro" id="IPR016032">
    <property type="entry name" value="Sig_transdc_resp-reg_C-effctor"/>
</dbReference>
<dbReference type="Gene3D" id="1.10.10.10">
    <property type="entry name" value="Winged helix-like DNA-binding domain superfamily/Winged helix DNA-binding domain"/>
    <property type="match status" value="1"/>
</dbReference>
<dbReference type="PRINTS" id="PR00038">
    <property type="entry name" value="HTHLUXR"/>
</dbReference>
<dbReference type="InterPro" id="IPR027417">
    <property type="entry name" value="P-loop_NTPase"/>
</dbReference>
<dbReference type="GO" id="GO:0004016">
    <property type="term" value="F:adenylate cyclase activity"/>
    <property type="evidence" value="ECO:0007669"/>
    <property type="project" value="TreeGrafter"/>
</dbReference>
<dbReference type="GO" id="GO:0003677">
    <property type="term" value="F:DNA binding"/>
    <property type="evidence" value="ECO:0007669"/>
    <property type="project" value="InterPro"/>
</dbReference>
<dbReference type="PANTHER" id="PTHR16305:SF35">
    <property type="entry name" value="TRANSCRIPTIONAL ACTIVATOR DOMAIN"/>
    <property type="match status" value="1"/>
</dbReference>
<dbReference type="SMART" id="SM00421">
    <property type="entry name" value="HTH_LUXR"/>
    <property type="match status" value="1"/>
</dbReference>
<dbReference type="KEGG" id="scad:DN051_43150"/>
<dbReference type="PROSITE" id="PS00622">
    <property type="entry name" value="HTH_LUXR_1"/>
    <property type="match status" value="1"/>
</dbReference>
<dbReference type="InterPro" id="IPR041664">
    <property type="entry name" value="AAA_16"/>
</dbReference>
<dbReference type="GO" id="GO:0005737">
    <property type="term" value="C:cytoplasm"/>
    <property type="evidence" value="ECO:0007669"/>
    <property type="project" value="TreeGrafter"/>
</dbReference>
<evidence type="ECO:0000313" key="5">
    <source>
        <dbReference type="Proteomes" id="UP000249616"/>
    </source>
</evidence>
<dbReference type="Gene3D" id="3.40.50.300">
    <property type="entry name" value="P-loop containing nucleotide triphosphate hydrolases"/>
    <property type="match status" value="1"/>
</dbReference>
<dbReference type="GO" id="GO:0006355">
    <property type="term" value="P:regulation of DNA-templated transcription"/>
    <property type="evidence" value="ECO:0007669"/>
    <property type="project" value="InterPro"/>
</dbReference>
<feature type="domain" description="HTH luxR-type" evidence="3">
    <location>
        <begin position="898"/>
        <end position="962"/>
    </location>
</feature>
<dbReference type="InterPro" id="IPR000792">
    <property type="entry name" value="Tscrpt_reg_LuxR_C"/>
</dbReference>
<accession>A0A2Z4JEF6</accession>
<dbReference type="CDD" id="cd06170">
    <property type="entry name" value="LuxR_C_like"/>
    <property type="match status" value="1"/>
</dbReference>
<geneLocation type="plasmid" evidence="4 5">
    <name>unnamed1</name>
</geneLocation>
<dbReference type="SUPFAM" id="SSF48452">
    <property type="entry name" value="TPR-like"/>
    <property type="match status" value="1"/>
</dbReference>
<dbReference type="InterPro" id="IPR011990">
    <property type="entry name" value="TPR-like_helical_dom_sf"/>
</dbReference>
<evidence type="ECO:0000313" key="4">
    <source>
        <dbReference type="EMBL" id="AWW43367.1"/>
    </source>
</evidence>
<evidence type="ECO:0000256" key="1">
    <source>
        <dbReference type="ARBA" id="ARBA00022741"/>
    </source>
</evidence>
<dbReference type="GO" id="GO:0005524">
    <property type="term" value="F:ATP binding"/>
    <property type="evidence" value="ECO:0007669"/>
    <property type="project" value="UniProtKB-KW"/>
</dbReference>
<dbReference type="Proteomes" id="UP000249616">
    <property type="component" value="Plasmid unnamed1"/>
</dbReference>
<dbReference type="Gene3D" id="1.25.40.10">
    <property type="entry name" value="Tetratricopeptide repeat domain"/>
    <property type="match status" value="1"/>
</dbReference>
<dbReference type="SUPFAM" id="SSF52540">
    <property type="entry name" value="P-loop containing nucleoside triphosphate hydrolases"/>
    <property type="match status" value="1"/>
</dbReference>
<dbReference type="PROSITE" id="PS50043">
    <property type="entry name" value="HTH_LUXR_2"/>
    <property type="match status" value="1"/>
</dbReference>
<dbReference type="InterPro" id="IPR036388">
    <property type="entry name" value="WH-like_DNA-bd_sf"/>
</dbReference>
<protein>
    <submittedName>
        <fullName evidence="4">LuxR family transcriptional regulator</fullName>
    </submittedName>
</protein>
<dbReference type="AlphaFoldDB" id="A0A2Z4JEF6"/>
<evidence type="ECO:0000256" key="2">
    <source>
        <dbReference type="ARBA" id="ARBA00022840"/>
    </source>
</evidence>
<organism evidence="4 5">
    <name type="scientific">Streptomyces cadmiisoli</name>
    <dbReference type="NCBI Taxonomy" id="2184053"/>
    <lineage>
        <taxon>Bacteria</taxon>
        <taxon>Bacillati</taxon>
        <taxon>Actinomycetota</taxon>
        <taxon>Actinomycetes</taxon>
        <taxon>Kitasatosporales</taxon>
        <taxon>Streptomycetaceae</taxon>
        <taxon>Streptomyces</taxon>
        <taxon>Streptomyces aurantiacus group</taxon>
    </lineage>
</organism>
<reference evidence="5" key="1">
    <citation type="submission" date="2018-06" db="EMBL/GenBank/DDBJ databases">
        <authorList>
            <person name="Li K."/>
        </authorList>
    </citation>
    <scope>NUCLEOTIDE SEQUENCE [LARGE SCALE GENOMIC DNA]</scope>
    <source>
        <strain evidence="5">ZFG47</strain>
        <plasmid evidence="5">unnamed1</plasmid>
    </source>
</reference>
<dbReference type="PANTHER" id="PTHR16305">
    <property type="entry name" value="TESTICULAR SOLUBLE ADENYLYL CYCLASE"/>
    <property type="match status" value="1"/>
</dbReference>
<proteinExistence type="predicted"/>
<keyword evidence="1" id="KW-0547">Nucleotide-binding</keyword>
<dbReference type="Pfam" id="PF13191">
    <property type="entry name" value="AAA_16"/>
    <property type="match status" value="1"/>
</dbReference>
<dbReference type="Pfam" id="PF00196">
    <property type="entry name" value="GerE"/>
    <property type="match status" value="1"/>
</dbReference>